<evidence type="ECO:0000313" key="2">
    <source>
        <dbReference type="EMBL" id="MBB5324704.1"/>
    </source>
</evidence>
<keyword evidence="1" id="KW-1133">Transmembrane helix</keyword>
<dbReference type="EMBL" id="JACHEP010000008">
    <property type="protein sequence ID" value="MBB5324704.1"/>
    <property type="molecule type" value="Genomic_DNA"/>
</dbReference>
<dbReference type="RefSeq" id="WP_183253669.1">
    <property type="nucleotide sequence ID" value="NZ_JACHEP010000008.1"/>
</dbReference>
<comment type="caution">
    <text evidence="2">The sequence shown here is derived from an EMBL/GenBank/DDBJ whole genome shotgun (WGS) entry which is preliminary data.</text>
</comment>
<evidence type="ECO:0000313" key="3">
    <source>
        <dbReference type="Proteomes" id="UP000520011"/>
    </source>
</evidence>
<keyword evidence="3" id="KW-1185">Reference proteome</keyword>
<proteinExistence type="predicted"/>
<feature type="transmembrane region" description="Helical" evidence="1">
    <location>
        <begin position="7"/>
        <end position="25"/>
    </location>
</feature>
<evidence type="ECO:0000256" key="1">
    <source>
        <dbReference type="SAM" id="Phobius"/>
    </source>
</evidence>
<name>A0A7W8MUY1_9BACL</name>
<reference evidence="2 3" key="1">
    <citation type="submission" date="2020-08" db="EMBL/GenBank/DDBJ databases">
        <title>Genomic Encyclopedia of Type Strains, Phase IV (KMG-IV): sequencing the most valuable type-strain genomes for metagenomic binning, comparative biology and taxonomic classification.</title>
        <authorList>
            <person name="Goeker M."/>
        </authorList>
    </citation>
    <scope>NUCLEOTIDE SEQUENCE [LARGE SCALE GENOMIC DNA]</scope>
    <source>
        <strain evidence="2 3">DSM 16325</strain>
    </source>
</reference>
<accession>A0A7W8MUY1</accession>
<keyword evidence="1" id="KW-0812">Transmembrane</keyword>
<sequence>MKRTFQLTTLLIVFLIIMYLFPFSLEKPTKETITFFPIDQTVTFTKATTKLHVPPQKQHGSYSLLWAVSSSLDRSVYLRQDISFLFADGRLIGTLSKWKENSQTLLQEQEMKQKDSHFFQSISFHHGEIHHNHTITSSQKMSGDQLYVIDSPYDRFTSFRRAKTSEQKEWQLVLNKATTEFLQYIAKTMLADVSIREQNYYHFYLPELLVYNEQPFPDLSQEKTQEIIGNLWEGLYKNYFLGIKQKDGTLTSPLGSTIPLLLISKDYSHLIVLTKTKNGETVQLVQRISP</sequence>
<keyword evidence="1" id="KW-0472">Membrane</keyword>
<organism evidence="2 3">
    <name type="scientific">Anoxybacteroides tepidamans</name>
    <dbReference type="NCBI Taxonomy" id="265948"/>
    <lineage>
        <taxon>Bacteria</taxon>
        <taxon>Bacillati</taxon>
        <taxon>Bacillota</taxon>
        <taxon>Bacilli</taxon>
        <taxon>Bacillales</taxon>
        <taxon>Anoxybacillaceae</taxon>
        <taxon>Anoxybacteroides</taxon>
    </lineage>
</organism>
<dbReference type="Proteomes" id="UP000520011">
    <property type="component" value="Unassembled WGS sequence"/>
</dbReference>
<dbReference type="AlphaFoldDB" id="A0A7W8MUY1"/>
<gene>
    <name evidence="2" type="ORF">HNQ34_001802</name>
</gene>
<protein>
    <submittedName>
        <fullName evidence="2">Uncharacterized protein</fullName>
    </submittedName>
</protein>